<evidence type="ECO:0000256" key="3">
    <source>
        <dbReference type="ARBA" id="ARBA00022490"/>
    </source>
</evidence>
<dbReference type="PROSITE" id="PS51354">
    <property type="entry name" value="GLUTAREDOXIN_2"/>
    <property type="match status" value="1"/>
</dbReference>
<evidence type="ECO:0000313" key="5">
    <source>
        <dbReference type="Proteomes" id="UP000189703"/>
    </source>
</evidence>
<dbReference type="PRINTS" id="PR00160">
    <property type="entry name" value="GLUTAREDOXIN"/>
</dbReference>
<evidence type="ECO:0000256" key="1">
    <source>
        <dbReference type="ARBA" id="ARBA00004496"/>
    </source>
</evidence>
<comment type="similarity">
    <text evidence="2">Belongs to the glutaredoxin family. CC-type subfamily.</text>
</comment>
<dbReference type="SUPFAM" id="SSF52833">
    <property type="entry name" value="Thioredoxin-like"/>
    <property type="match status" value="1"/>
</dbReference>
<comment type="subcellular location">
    <subcellularLocation>
        <location evidence="1">Cytoplasm</location>
    </subcellularLocation>
</comment>
<dbReference type="InterPro" id="IPR011905">
    <property type="entry name" value="GlrX-like_pln_2"/>
</dbReference>
<dbReference type="OMA" id="AMCHAIK"/>
<dbReference type="Pfam" id="PF00462">
    <property type="entry name" value="Glutaredoxin"/>
    <property type="match status" value="1"/>
</dbReference>
<organism evidence="5 6">
    <name type="scientific">Nelumbo nucifera</name>
    <name type="common">Sacred lotus</name>
    <dbReference type="NCBI Taxonomy" id="4432"/>
    <lineage>
        <taxon>Eukaryota</taxon>
        <taxon>Viridiplantae</taxon>
        <taxon>Streptophyta</taxon>
        <taxon>Embryophyta</taxon>
        <taxon>Tracheophyta</taxon>
        <taxon>Spermatophyta</taxon>
        <taxon>Magnoliopsida</taxon>
        <taxon>Proteales</taxon>
        <taxon>Nelumbonaceae</taxon>
        <taxon>Nelumbo</taxon>
    </lineage>
</organism>
<dbReference type="InterPro" id="IPR014025">
    <property type="entry name" value="Glutaredoxin_subgr"/>
</dbReference>
<dbReference type="GO" id="GO:0005737">
    <property type="term" value="C:cytoplasm"/>
    <property type="evidence" value="ECO:0007669"/>
    <property type="project" value="UniProtKB-SubCell"/>
</dbReference>
<dbReference type="KEGG" id="nnu:104608428"/>
<sequence>MDRVIGLAKYAPVVIFSKSSCCMCHTVKTLFYEYGANPTIFELDLDPRGREMERALLRLGCSPSVPTVFIGGRLIGGTNEVMTRQLGQSPSLREMLIDARAIHL</sequence>
<dbReference type="eggNOG" id="KOG1752">
    <property type="taxonomic scope" value="Eukaryota"/>
</dbReference>
<keyword evidence="5" id="KW-1185">Reference proteome</keyword>
<dbReference type="OrthoDB" id="418495at2759"/>
<name>A0A1U8AX00_NELNU</name>
<dbReference type="Proteomes" id="UP000189703">
    <property type="component" value="Unplaced"/>
</dbReference>
<dbReference type="InterPro" id="IPR036249">
    <property type="entry name" value="Thioredoxin-like_sf"/>
</dbReference>
<dbReference type="NCBIfam" id="TIGR02189">
    <property type="entry name" value="GlrX-like_plant"/>
    <property type="match status" value="1"/>
</dbReference>
<evidence type="ECO:0000256" key="4">
    <source>
        <dbReference type="ARBA" id="ARBA00023284"/>
    </source>
</evidence>
<proteinExistence type="inferred from homology"/>
<keyword evidence="3" id="KW-0963">Cytoplasm</keyword>
<dbReference type="AlphaFoldDB" id="A0A1U8AX00"/>
<dbReference type="InterPro" id="IPR002109">
    <property type="entry name" value="Glutaredoxin"/>
</dbReference>
<keyword evidence="4" id="KW-0676">Redox-active center</keyword>
<accession>A0A1U8AX00</accession>
<dbReference type="CDD" id="cd03419">
    <property type="entry name" value="GRX_GRXh_1_2_like"/>
    <property type="match status" value="1"/>
</dbReference>
<evidence type="ECO:0000313" key="6">
    <source>
        <dbReference type="RefSeq" id="XP_010272731.1"/>
    </source>
</evidence>
<gene>
    <name evidence="6" type="primary">LOC104608428</name>
</gene>
<evidence type="ECO:0000256" key="2">
    <source>
        <dbReference type="ARBA" id="ARBA00007568"/>
    </source>
</evidence>
<protein>
    <submittedName>
        <fullName evidence="6">Monothiol glutaredoxin-S2-like</fullName>
    </submittedName>
</protein>
<dbReference type="RefSeq" id="XP_010272731.1">
    <property type="nucleotide sequence ID" value="XM_010274429.1"/>
</dbReference>
<dbReference type="Gene3D" id="3.40.30.10">
    <property type="entry name" value="Glutaredoxin"/>
    <property type="match status" value="1"/>
</dbReference>
<dbReference type="PANTHER" id="PTHR10168">
    <property type="entry name" value="GLUTAREDOXIN"/>
    <property type="match status" value="1"/>
</dbReference>
<dbReference type="STRING" id="4432.A0A1U8AX00"/>
<dbReference type="GeneID" id="104608428"/>
<reference evidence="6" key="1">
    <citation type="submission" date="2025-08" db="UniProtKB">
        <authorList>
            <consortium name="RefSeq"/>
        </authorList>
    </citation>
    <scope>IDENTIFICATION</scope>
</reference>